<dbReference type="PANTHER" id="PTHR38461:SF1">
    <property type="entry name" value="4-DEOXY-L-THREO-5-HEXOSULOSE-URONATE KETOL-ISOMERASE"/>
    <property type="match status" value="1"/>
</dbReference>
<dbReference type="Proteomes" id="UP000326921">
    <property type="component" value="Chromosome"/>
</dbReference>
<dbReference type="GO" id="GO:0008697">
    <property type="term" value="F:4-deoxy-L-threo-5-hexosulose-uronate ketol-isomerase activity"/>
    <property type="evidence" value="ECO:0007669"/>
    <property type="project" value="UniProtKB-UniRule"/>
</dbReference>
<dbReference type="InterPro" id="IPR027449">
    <property type="entry name" value="KduI_N"/>
</dbReference>
<dbReference type="Gene3D" id="2.60.120.520">
    <property type="entry name" value="pectin degrading enzyme 5-keto 4- deoxyuronate isomerase, domain 1"/>
    <property type="match status" value="1"/>
</dbReference>
<dbReference type="RefSeq" id="WP_153512604.1">
    <property type="nucleotide sequence ID" value="NZ_CP045652.1"/>
</dbReference>
<dbReference type="PANTHER" id="PTHR38461">
    <property type="entry name" value="4-DEOXY-L-THREO-5-HEXOSULOSE-URONATE KETOL-ISOMERASE"/>
    <property type="match status" value="1"/>
</dbReference>
<evidence type="ECO:0000256" key="6">
    <source>
        <dbReference type="HAMAP-Rule" id="MF_00687"/>
    </source>
</evidence>
<dbReference type="KEGG" id="sphe:GFH32_16255"/>
<dbReference type="Gene3D" id="2.60.120.10">
    <property type="entry name" value="Jelly Rolls"/>
    <property type="match status" value="1"/>
</dbReference>
<evidence type="ECO:0000313" key="8">
    <source>
        <dbReference type="Proteomes" id="UP000326921"/>
    </source>
</evidence>
<protein>
    <recommendedName>
        <fullName evidence="6">4-deoxy-L-threo-5-hexosulose-uronate ketol-isomerase</fullName>
        <ecNumber evidence="6">5.3.1.17</ecNumber>
    </recommendedName>
    <alternativeName>
        <fullName evidence="6">5-keto-4-deoxyuronate isomerase</fullName>
    </alternativeName>
    <alternativeName>
        <fullName evidence="6">DKI isomerase</fullName>
    </alternativeName>
</protein>
<feature type="binding site" evidence="6">
    <location>
        <position position="248"/>
    </location>
    <ligand>
        <name>Zn(2+)</name>
        <dbReference type="ChEBI" id="CHEBI:29105"/>
    </ligand>
</feature>
<evidence type="ECO:0000313" key="7">
    <source>
        <dbReference type="EMBL" id="QGA27777.1"/>
    </source>
</evidence>
<dbReference type="CDD" id="cd20294">
    <property type="entry name" value="cupin_KduI_N"/>
    <property type="match status" value="1"/>
</dbReference>
<keyword evidence="3 6" id="KW-0479">Metal-binding</keyword>
<comment type="similarity">
    <text evidence="2 6">Belongs to the KduI family.</text>
</comment>
<reference evidence="7 8" key="1">
    <citation type="submission" date="2019-10" db="EMBL/GenBank/DDBJ databases">
        <authorList>
            <person name="Dong K."/>
        </authorList>
    </citation>
    <scope>NUCLEOTIDE SEQUENCE [LARGE SCALE GENOMIC DNA]</scope>
    <source>
        <strain evidence="8">dk4302</strain>
    </source>
</reference>
<comment type="pathway">
    <text evidence="6">Glycan metabolism; pectin degradation; 2-dehydro-3-deoxy-D-gluconate from pectin: step 4/5.</text>
</comment>
<name>A0A5Q0QC70_9SPHI</name>
<dbReference type="InterPro" id="IPR014710">
    <property type="entry name" value="RmlC-like_jellyroll"/>
</dbReference>
<dbReference type="GO" id="GO:0042840">
    <property type="term" value="P:D-glucuronate catabolic process"/>
    <property type="evidence" value="ECO:0007669"/>
    <property type="project" value="TreeGrafter"/>
</dbReference>
<gene>
    <name evidence="6 7" type="primary">kduI</name>
    <name evidence="7" type="ORF">GFH32_16255</name>
</gene>
<dbReference type="InterPro" id="IPR007045">
    <property type="entry name" value="KduI"/>
</dbReference>
<comment type="catalytic activity">
    <reaction evidence="1 6">
        <text>5-dehydro-4-deoxy-D-glucuronate = 3-deoxy-D-glycero-2,5-hexodiulosonate</text>
        <dbReference type="Rhea" id="RHEA:23896"/>
        <dbReference type="ChEBI" id="CHEBI:17117"/>
        <dbReference type="ChEBI" id="CHEBI:29071"/>
        <dbReference type="EC" id="5.3.1.17"/>
    </reaction>
</comment>
<dbReference type="InterPro" id="IPR011051">
    <property type="entry name" value="RmlC_Cupin_sf"/>
</dbReference>
<keyword evidence="8" id="KW-1185">Reference proteome</keyword>
<keyword evidence="4 6" id="KW-0862">Zinc</keyword>
<dbReference type="NCBIfam" id="NF002091">
    <property type="entry name" value="PRK00924.1"/>
    <property type="match status" value="1"/>
</dbReference>
<evidence type="ECO:0000256" key="2">
    <source>
        <dbReference type="ARBA" id="ARBA00008086"/>
    </source>
</evidence>
<dbReference type="AlphaFoldDB" id="A0A5Q0QC70"/>
<feature type="binding site" evidence="6">
    <location>
        <position position="201"/>
    </location>
    <ligand>
        <name>Zn(2+)</name>
        <dbReference type="ChEBI" id="CHEBI:29105"/>
    </ligand>
</feature>
<comment type="cofactor">
    <cofactor evidence="6">
        <name>Zn(2+)</name>
        <dbReference type="ChEBI" id="CHEBI:29105"/>
    </cofactor>
    <text evidence="6">Binds 1 zinc ion per subunit.</text>
</comment>
<dbReference type="SUPFAM" id="SSF51182">
    <property type="entry name" value="RmlC-like cupins"/>
    <property type="match status" value="1"/>
</dbReference>
<proteinExistence type="inferred from homology"/>
<evidence type="ECO:0000256" key="3">
    <source>
        <dbReference type="ARBA" id="ARBA00022723"/>
    </source>
</evidence>
<dbReference type="Pfam" id="PF04962">
    <property type="entry name" value="KduI"/>
    <property type="match status" value="1"/>
</dbReference>
<dbReference type="HAMAP" id="MF_00687">
    <property type="entry name" value="KduI"/>
    <property type="match status" value="1"/>
</dbReference>
<dbReference type="GO" id="GO:0045490">
    <property type="term" value="P:pectin catabolic process"/>
    <property type="evidence" value="ECO:0007669"/>
    <property type="project" value="UniProtKB-UniRule"/>
</dbReference>
<keyword evidence="5 6" id="KW-0413">Isomerase</keyword>
<dbReference type="GO" id="GO:0008270">
    <property type="term" value="F:zinc ion binding"/>
    <property type="evidence" value="ECO:0007669"/>
    <property type="project" value="UniProtKB-UniRule"/>
</dbReference>
<feature type="binding site" evidence="6">
    <location>
        <position position="199"/>
    </location>
    <ligand>
        <name>Zn(2+)</name>
        <dbReference type="ChEBI" id="CHEBI:29105"/>
    </ligand>
</feature>
<evidence type="ECO:0000256" key="1">
    <source>
        <dbReference type="ARBA" id="ARBA00000552"/>
    </source>
</evidence>
<comment type="function">
    <text evidence="6">Catalyzes the isomerization of 5-dehydro-4-deoxy-D-glucuronate to 3-deoxy-D-glycero-2,5-hexodiulosonate.</text>
</comment>
<evidence type="ECO:0000256" key="4">
    <source>
        <dbReference type="ARBA" id="ARBA00022833"/>
    </source>
</evidence>
<dbReference type="GO" id="GO:0019698">
    <property type="term" value="P:D-galacturonate catabolic process"/>
    <property type="evidence" value="ECO:0007669"/>
    <property type="project" value="TreeGrafter"/>
</dbReference>
<dbReference type="InterPro" id="IPR021120">
    <property type="entry name" value="KduI/IolB_isomerase"/>
</dbReference>
<dbReference type="EMBL" id="CP045652">
    <property type="protein sequence ID" value="QGA27777.1"/>
    <property type="molecule type" value="Genomic_DNA"/>
</dbReference>
<organism evidence="7 8">
    <name type="scientific">Sphingobacterium zhuxiongii</name>
    <dbReference type="NCBI Taxonomy" id="2662364"/>
    <lineage>
        <taxon>Bacteria</taxon>
        <taxon>Pseudomonadati</taxon>
        <taxon>Bacteroidota</taxon>
        <taxon>Sphingobacteriia</taxon>
        <taxon>Sphingobacteriales</taxon>
        <taxon>Sphingobacteriaceae</taxon>
        <taxon>Sphingobacterium</taxon>
    </lineage>
</organism>
<dbReference type="EC" id="5.3.1.17" evidence="6"/>
<sequence>MEITYESRYAIGPNETKTLDTKGLRENFLIDQLFWEDRIHFVYTHFDRYMAGGASPVNKKLKLETIEPLLKEEYFLSRRELGIINVGGAGQVEVDGELIDLGTKEALYIGKGAKEVYFSSKNPASPAKFYLNSTPAHRSFPTKKVTKEQANKIELGTMETANHRVINQMLLHTVIETCQLQMGMTELKPGSVWNTMPAHTHDRRMEVYFYFDLPEGQSVSHFMGPVDETRHIWMQNEQAVISPPWSIHAGAGTSNYTFIWGMAGENMDYDDMDKSPITELK</sequence>
<dbReference type="PIRSF" id="PIRSF006625">
    <property type="entry name" value="KduI"/>
    <property type="match status" value="1"/>
</dbReference>
<dbReference type="CDD" id="cd20491">
    <property type="entry name" value="cupin_KduI_C"/>
    <property type="match status" value="1"/>
</dbReference>
<accession>A0A5Q0QC70</accession>
<evidence type="ECO:0000256" key="5">
    <source>
        <dbReference type="ARBA" id="ARBA00023235"/>
    </source>
</evidence>
<feature type="binding site" evidence="6">
    <location>
        <position position="206"/>
    </location>
    <ligand>
        <name>Zn(2+)</name>
        <dbReference type="ChEBI" id="CHEBI:29105"/>
    </ligand>
</feature>
<dbReference type="UniPathway" id="UPA00545">
    <property type="reaction ID" value="UER00826"/>
</dbReference>